<dbReference type="AlphaFoldDB" id="A0AAV9WGB8"/>
<evidence type="ECO:0000313" key="1">
    <source>
        <dbReference type="EMBL" id="KAK6507833.1"/>
    </source>
</evidence>
<dbReference type="EMBL" id="JAVHJL010000003">
    <property type="protein sequence ID" value="KAK6507833.1"/>
    <property type="molecule type" value="Genomic_DNA"/>
</dbReference>
<dbReference type="Proteomes" id="UP001370758">
    <property type="component" value="Unassembled WGS sequence"/>
</dbReference>
<name>A0AAV9WGB8_9PEZI</name>
<keyword evidence="2" id="KW-1185">Reference proteome</keyword>
<sequence length="95" mass="10594">MNAARLIHPRLIRPSPLLSRPLLSRPSLVRHLPSRSLTDICRPVTNPPSLPIDSNIDQKLDFIVAKLTEINKAVAGLNKVTPLQDEQIQVHTSSY</sequence>
<organism evidence="1 2">
    <name type="scientific">Arthrobotrys musiformis</name>
    <dbReference type="NCBI Taxonomy" id="47236"/>
    <lineage>
        <taxon>Eukaryota</taxon>
        <taxon>Fungi</taxon>
        <taxon>Dikarya</taxon>
        <taxon>Ascomycota</taxon>
        <taxon>Pezizomycotina</taxon>
        <taxon>Orbiliomycetes</taxon>
        <taxon>Orbiliales</taxon>
        <taxon>Orbiliaceae</taxon>
        <taxon>Arthrobotrys</taxon>
    </lineage>
</organism>
<comment type="caution">
    <text evidence="1">The sequence shown here is derived from an EMBL/GenBank/DDBJ whole genome shotgun (WGS) entry which is preliminary data.</text>
</comment>
<accession>A0AAV9WGB8</accession>
<protein>
    <submittedName>
        <fullName evidence="1">Uncharacterized protein</fullName>
    </submittedName>
</protein>
<gene>
    <name evidence="1" type="ORF">TWF481_006254</name>
</gene>
<proteinExistence type="predicted"/>
<reference evidence="1 2" key="1">
    <citation type="submission" date="2023-08" db="EMBL/GenBank/DDBJ databases">
        <authorList>
            <person name="Palmer J.M."/>
        </authorList>
    </citation>
    <scope>NUCLEOTIDE SEQUENCE [LARGE SCALE GENOMIC DNA]</scope>
    <source>
        <strain evidence="1 2">TWF481</strain>
    </source>
</reference>
<evidence type="ECO:0000313" key="2">
    <source>
        <dbReference type="Proteomes" id="UP001370758"/>
    </source>
</evidence>